<dbReference type="PaxDb" id="6945-B7QP18"/>
<keyword evidence="3" id="KW-1185">Reference proteome</keyword>
<name>B7QP18_IXOSC</name>
<reference evidence="1 3" key="1">
    <citation type="submission" date="2008-03" db="EMBL/GenBank/DDBJ databases">
        <title>Annotation of Ixodes scapularis.</title>
        <authorList>
            <consortium name="Ixodes scapularis Genome Project Consortium"/>
            <person name="Caler E."/>
            <person name="Hannick L.I."/>
            <person name="Bidwell S."/>
            <person name="Joardar V."/>
            <person name="Thiagarajan M."/>
            <person name="Amedeo P."/>
            <person name="Galinsky K.J."/>
            <person name="Schobel S."/>
            <person name="Inman J."/>
            <person name="Hostetler J."/>
            <person name="Miller J."/>
            <person name="Hammond M."/>
            <person name="Megy K."/>
            <person name="Lawson D."/>
            <person name="Kodira C."/>
            <person name="Sutton G."/>
            <person name="Meyer J."/>
            <person name="Hill C.A."/>
            <person name="Birren B."/>
            <person name="Nene V."/>
            <person name="Collins F."/>
            <person name="Alarcon-Chaidez F."/>
            <person name="Wikel S."/>
            <person name="Strausberg R."/>
        </authorList>
    </citation>
    <scope>NUCLEOTIDE SEQUENCE [LARGE SCALE GENOMIC DNA]</scope>
    <source>
        <strain evidence="3">Wikel</strain>
        <strain evidence="1">Wikel colony</strain>
    </source>
</reference>
<organism>
    <name type="scientific">Ixodes scapularis</name>
    <name type="common">Black-legged tick</name>
    <name type="synonym">Deer tick</name>
    <dbReference type="NCBI Taxonomy" id="6945"/>
    <lineage>
        <taxon>Eukaryota</taxon>
        <taxon>Metazoa</taxon>
        <taxon>Ecdysozoa</taxon>
        <taxon>Arthropoda</taxon>
        <taxon>Chelicerata</taxon>
        <taxon>Arachnida</taxon>
        <taxon>Acari</taxon>
        <taxon>Parasitiformes</taxon>
        <taxon>Ixodida</taxon>
        <taxon>Ixodoidea</taxon>
        <taxon>Ixodidae</taxon>
        <taxon>Ixodinae</taxon>
        <taxon>Ixodes</taxon>
    </lineage>
</organism>
<evidence type="ECO:0000313" key="3">
    <source>
        <dbReference type="Proteomes" id="UP000001555"/>
    </source>
</evidence>
<dbReference type="Proteomes" id="UP000001555">
    <property type="component" value="Unassembled WGS sequence"/>
</dbReference>
<evidence type="ECO:0000313" key="2">
    <source>
        <dbReference type="EnsemblMetazoa" id="ISCW015481-PA"/>
    </source>
</evidence>
<reference evidence="2" key="2">
    <citation type="submission" date="2020-05" db="UniProtKB">
        <authorList>
            <consortium name="EnsemblMetazoa"/>
        </authorList>
    </citation>
    <scope>IDENTIFICATION</scope>
    <source>
        <strain evidence="2">wikel</strain>
    </source>
</reference>
<dbReference type="HOGENOM" id="CLU_1588314_0_0_1"/>
<evidence type="ECO:0000313" key="1">
    <source>
        <dbReference type="EMBL" id="EEC20590.1"/>
    </source>
</evidence>
<protein>
    <submittedName>
        <fullName evidence="1 2">Uncharacterized protein</fullName>
    </submittedName>
</protein>
<dbReference type="InParanoid" id="B7QP18"/>
<accession>B7QP18</accession>
<dbReference type="EMBL" id="ABJB010923492">
    <property type="status" value="NOT_ANNOTATED_CDS"/>
    <property type="molecule type" value="Genomic_DNA"/>
</dbReference>
<sequence>MHRQNHGGGGTAGMCVEGSVIRNVPEECSRHRAQMLSDHDTHTLSSRTLWLPQKQLCWQTPLPLFSSRRGCNGTCVAAEPCCKGCAHVDGRPTVKRTTLQCKRHLCQPQHMCPPKDHELSQGLQMEHNLAKDNFGNMQCPCHLPDALGQSKAVRAGQLFCDSITQIKR</sequence>
<dbReference type="VEuPathDB" id="VectorBase:ISCW015481"/>
<dbReference type="AlphaFoldDB" id="B7QP18"/>
<dbReference type="VEuPathDB" id="VectorBase:ISCI015481"/>
<dbReference type="EnsemblMetazoa" id="ISCW015481-RA">
    <property type="protein sequence ID" value="ISCW015481-PA"/>
    <property type="gene ID" value="ISCW015481"/>
</dbReference>
<dbReference type="EMBL" id="DS981200">
    <property type="protein sequence ID" value="EEC20590.1"/>
    <property type="molecule type" value="Genomic_DNA"/>
</dbReference>
<gene>
    <name evidence="1" type="ORF">IscW_ISCW015481</name>
</gene>
<proteinExistence type="predicted"/>